<dbReference type="EMBL" id="GBXM01088565">
    <property type="protein sequence ID" value="JAH20012.1"/>
    <property type="molecule type" value="Transcribed_RNA"/>
</dbReference>
<proteinExistence type="predicted"/>
<organism evidence="1">
    <name type="scientific">Anguilla anguilla</name>
    <name type="common">European freshwater eel</name>
    <name type="synonym">Muraena anguilla</name>
    <dbReference type="NCBI Taxonomy" id="7936"/>
    <lineage>
        <taxon>Eukaryota</taxon>
        <taxon>Metazoa</taxon>
        <taxon>Chordata</taxon>
        <taxon>Craniata</taxon>
        <taxon>Vertebrata</taxon>
        <taxon>Euteleostomi</taxon>
        <taxon>Actinopterygii</taxon>
        <taxon>Neopterygii</taxon>
        <taxon>Teleostei</taxon>
        <taxon>Anguilliformes</taxon>
        <taxon>Anguillidae</taxon>
        <taxon>Anguilla</taxon>
    </lineage>
</organism>
<reference evidence="1" key="1">
    <citation type="submission" date="2014-11" db="EMBL/GenBank/DDBJ databases">
        <authorList>
            <person name="Amaro Gonzalez C."/>
        </authorList>
    </citation>
    <scope>NUCLEOTIDE SEQUENCE</scope>
</reference>
<dbReference type="AlphaFoldDB" id="A0A0E9QU95"/>
<name>A0A0E9QU95_ANGAN</name>
<evidence type="ECO:0000313" key="1">
    <source>
        <dbReference type="EMBL" id="JAH20012.1"/>
    </source>
</evidence>
<reference evidence="1" key="2">
    <citation type="journal article" date="2015" name="Fish Shellfish Immunol.">
        <title>Early steps in the European eel (Anguilla anguilla)-Vibrio vulnificus interaction in the gills: Role of the RtxA13 toxin.</title>
        <authorList>
            <person name="Callol A."/>
            <person name="Pajuelo D."/>
            <person name="Ebbesson L."/>
            <person name="Teles M."/>
            <person name="MacKenzie S."/>
            <person name="Amaro C."/>
        </authorList>
    </citation>
    <scope>NUCLEOTIDE SEQUENCE</scope>
</reference>
<protein>
    <submittedName>
        <fullName evidence="1">Uncharacterized protein</fullName>
    </submittedName>
</protein>
<sequence length="34" mass="3960">MRLCSCPVHCDMSTYDIWFVQVMTSFVSRVSLCN</sequence>
<accession>A0A0E9QU95</accession>